<evidence type="ECO:0000256" key="1">
    <source>
        <dbReference type="ARBA" id="ARBA00023002"/>
    </source>
</evidence>
<dbReference type="InterPro" id="IPR036291">
    <property type="entry name" value="NAD(P)-bd_dom_sf"/>
</dbReference>
<organism evidence="2 3">
    <name type="scientific">Neoarthrinium moseri</name>
    <dbReference type="NCBI Taxonomy" id="1658444"/>
    <lineage>
        <taxon>Eukaryota</taxon>
        <taxon>Fungi</taxon>
        <taxon>Dikarya</taxon>
        <taxon>Ascomycota</taxon>
        <taxon>Pezizomycotina</taxon>
        <taxon>Sordariomycetes</taxon>
        <taxon>Xylariomycetidae</taxon>
        <taxon>Amphisphaeriales</taxon>
        <taxon>Apiosporaceae</taxon>
        <taxon>Neoarthrinium</taxon>
    </lineage>
</organism>
<protein>
    <recommendedName>
        <fullName evidence="4">NAD(P)-binding protein</fullName>
    </recommendedName>
</protein>
<dbReference type="SUPFAM" id="SSF51735">
    <property type="entry name" value="NAD(P)-binding Rossmann-fold domains"/>
    <property type="match status" value="1"/>
</dbReference>
<keyword evidence="1" id="KW-0560">Oxidoreductase</keyword>
<dbReference type="PANTHER" id="PTHR43157">
    <property type="entry name" value="PHOSPHATIDYLINOSITOL-GLYCAN BIOSYNTHESIS CLASS F PROTEIN-RELATED"/>
    <property type="match status" value="1"/>
</dbReference>
<gene>
    <name evidence="2" type="ORF">JX265_004626</name>
</gene>
<dbReference type="EMBL" id="JAFIMR010000009">
    <property type="protein sequence ID" value="KAI1874418.1"/>
    <property type="molecule type" value="Genomic_DNA"/>
</dbReference>
<dbReference type="Pfam" id="PF00106">
    <property type="entry name" value="adh_short"/>
    <property type="match status" value="1"/>
</dbReference>
<proteinExistence type="predicted"/>
<comment type="caution">
    <text evidence="2">The sequence shown here is derived from an EMBL/GenBank/DDBJ whole genome shotgun (WGS) entry which is preliminary data.</text>
</comment>
<sequence>MASAAFDHPEKRASIRAFLHRQLFVTPPVPRDVDLRGKAAIVTGSNAGLGLECARQLLDLGVSKLIIAVRNETKGEAARTNLLSAGKFKDATIDVWKLDLESYESIAIFVERAKALEHLNIVVLNAGVMQHEHSLNSSTGHEQTVQINLLSTALLTILLLPVLKAKNTSESPGRIALVSSDMASWAKLTAASTPVLPTMDKKEGYHIFGHYNASKLLAQLFVFQLSQQVPPSVAIVTMPNPGLCYGTGLGLAAPGGSIADRIAAIPKRILGRSTSVGARVLTDAVVKHGVEAHGQYVEDCKVQPMAPIAYQPAGEKLRQALWDELLKELAAYHVDEILRDLTR</sequence>
<evidence type="ECO:0000313" key="3">
    <source>
        <dbReference type="Proteomes" id="UP000829685"/>
    </source>
</evidence>
<keyword evidence="3" id="KW-1185">Reference proteome</keyword>
<dbReference type="PRINTS" id="PR00081">
    <property type="entry name" value="GDHRDH"/>
</dbReference>
<dbReference type="Gene3D" id="3.40.50.720">
    <property type="entry name" value="NAD(P)-binding Rossmann-like Domain"/>
    <property type="match status" value="1"/>
</dbReference>
<accession>A0A9P9WQ88</accession>
<evidence type="ECO:0008006" key="4">
    <source>
        <dbReference type="Google" id="ProtNLM"/>
    </source>
</evidence>
<dbReference type="Proteomes" id="UP000829685">
    <property type="component" value="Unassembled WGS sequence"/>
</dbReference>
<evidence type="ECO:0000313" key="2">
    <source>
        <dbReference type="EMBL" id="KAI1874418.1"/>
    </source>
</evidence>
<reference evidence="2" key="1">
    <citation type="submission" date="2021-03" db="EMBL/GenBank/DDBJ databases">
        <title>Revisited historic fungal species revealed as producer of novel bioactive compounds through whole genome sequencing and comparative genomics.</title>
        <authorList>
            <person name="Vignolle G.A."/>
            <person name="Hochenegger N."/>
            <person name="Mach R.L."/>
            <person name="Mach-Aigner A.R."/>
            <person name="Javad Rahimi M."/>
            <person name="Salim K.A."/>
            <person name="Chan C.M."/>
            <person name="Lim L.B.L."/>
            <person name="Cai F."/>
            <person name="Druzhinina I.S."/>
            <person name="U'Ren J.M."/>
            <person name="Derntl C."/>
        </authorList>
    </citation>
    <scope>NUCLEOTIDE SEQUENCE</scope>
    <source>
        <strain evidence="2">TUCIM 5799</strain>
    </source>
</reference>
<name>A0A9P9WQ88_9PEZI</name>
<dbReference type="AlphaFoldDB" id="A0A9P9WQ88"/>
<dbReference type="PANTHER" id="PTHR43157:SF31">
    <property type="entry name" value="PHOSPHATIDYLINOSITOL-GLYCAN BIOSYNTHESIS CLASS F PROTEIN"/>
    <property type="match status" value="1"/>
</dbReference>
<dbReference type="GO" id="GO:0016491">
    <property type="term" value="F:oxidoreductase activity"/>
    <property type="evidence" value="ECO:0007669"/>
    <property type="project" value="UniProtKB-KW"/>
</dbReference>
<dbReference type="InterPro" id="IPR002347">
    <property type="entry name" value="SDR_fam"/>
</dbReference>